<dbReference type="InterPro" id="IPR008651">
    <property type="entry name" value="Uncharacterised_HicB"/>
</dbReference>
<accession>A0AB39L5R2</accession>
<dbReference type="SUPFAM" id="SSF47598">
    <property type="entry name" value="Ribbon-helix-helix"/>
    <property type="match status" value="1"/>
</dbReference>
<dbReference type="EMBL" id="CP163302">
    <property type="protein sequence ID" value="XDP46492.1"/>
    <property type="molecule type" value="Genomic_DNA"/>
</dbReference>
<gene>
    <name evidence="1" type="ORF">AB5L97_05645</name>
</gene>
<reference evidence="1" key="1">
    <citation type="submission" date="2024-07" db="EMBL/GenBank/DDBJ databases">
        <authorList>
            <person name="fu j."/>
        </authorList>
    </citation>
    <scope>NUCLEOTIDE SEQUENCE</scope>
    <source>
        <strain evidence="1">P10A9</strain>
    </source>
</reference>
<organism evidence="1">
    <name type="scientific">Sinomonas puerhi</name>
    <dbReference type="NCBI Taxonomy" id="3238584"/>
    <lineage>
        <taxon>Bacteria</taxon>
        <taxon>Bacillati</taxon>
        <taxon>Actinomycetota</taxon>
        <taxon>Actinomycetes</taxon>
        <taxon>Micrococcales</taxon>
        <taxon>Micrococcaceae</taxon>
        <taxon>Sinomonas</taxon>
    </lineage>
</organism>
<protein>
    <submittedName>
        <fullName evidence="1">Toxin-antitoxin system HicB family antitoxin</fullName>
    </submittedName>
</protein>
<dbReference type="GO" id="GO:0006355">
    <property type="term" value="P:regulation of DNA-templated transcription"/>
    <property type="evidence" value="ECO:0007669"/>
    <property type="project" value="InterPro"/>
</dbReference>
<dbReference type="InterPro" id="IPR010985">
    <property type="entry name" value="Ribbon_hlx_hlx"/>
</dbReference>
<proteinExistence type="predicted"/>
<name>A0AB39L5R2_9MICC</name>
<evidence type="ECO:0000313" key="1">
    <source>
        <dbReference type="EMBL" id="XDP46492.1"/>
    </source>
</evidence>
<dbReference type="KEGG" id="spue:AB5L97_05645"/>
<dbReference type="Pfam" id="PF05534">
    <property type="entry name" value="HicB"/>
    <property type="match status" value="1"/>
</dbReference>
<dbReference type="RefSeq" id="WP_369046807.1">
    <property type="nucleotide sequence ID" value="NZ_CP163302.1"/>
</dbReference>
<dbReference type="AlphaFoldDB" id="A0AB39L5R2"/>
<sequence length="68" mass="7753">MAINVRIPEELDRQLEAVAAAEHVSKNALLLRGAQLVVERHERRKQLEEGLNFVLTHDKELLDRLADA</sequence>